<gene>
    <name evidence="9" type="primary">SCYL1</name>
    <name evidence="9" type="ORF">Ciccas_009194</name>
</gene>
<feature type="compositionally biased region" description="Polar residues" evidence="7">
    <location>
        <begin position="647"/>
        <end position="665"/>
    </location>
</feature>
<feature type="domain" description="Protein kinase" evidence="8">
    <location>
        <begin position="1"/>
        <end position="193"/>
    </location>
</feature>
<dbReference type="Pfam" id="PF02985">
    <property type="entry name" value="HEAT"/>
    <property type="match status" value="1"/>
</dbReference>
<evidence type="ECO:0000256" key="3">
    <source>
        <dbReference type="ARBA" id="ARBA00040972"/>
    </source>
</evidence>
<evidence type="ECO:0000256" key="5">
    <source>
        <dbReference type="ARBA" id="ARBA00056114"/>
    </source>
</evidence>
<dbReference type="Gene3D" id="1.25.10.10">
    <property type="entry name" value="Leucine-rich Repeat Variant"/>
    <property type="match status" value="1"/>
</dbReference>
<organism evidence="9 10">
    <name type="scientific">Cichlidogyrus casuarinus</name>
    <dbReference type="NCBI Taxonomy" id="1844966"/>
    <lineage>
        <taxon>Eukaryota</taxon>
        <taxon>Metazoa</taxon>
        <taxon>Spiralia</taxon>
        <taxon>Lophotrochozoa</taxon>
        <taxon>Platyhelminthes</taxon>
        <taxon>Monogenea</taxon>
        <taxon>Monopisthocotylea</taxon>
        <taxon>Dactylogyridea</taxon>
        <taxon>Ancyrocephalidae</taxon>
        <taxon>Cichlidogyrus</taxon>
    </lineage>
</organism>
<dbReference type="InterPro" id="IPR021133">
    <property type="entry name" value="HEAT_type_2"/>
</dbReference>
<evidence type="ECO:0000256" key="7">
    <source>
        <dbReference type="SAM" id="MobiDB-lite"/>
    </source>
</evidence>
<evidence type="ECO:0000313" key="9">
    <source>
        <dbReference type="EMBL" id="KAL3312220.1"/>
    </source>
</evidence>
<evidence type="ECO:0000256" key="1">
    <source>
        <dbReference type="ARBA" id="ARBA00022737"/>
    </source>
</evidence>
<dbReference type="PANTHER" id="PTHR12984">
    <property type="entry name" value="SCY1-RELATED S/T PROTEIN KINASE-LIKE"/>
    <property type="match status" value="1"/>
</dbReference>
<comment type="similarity">
    <text evidence="2">Belongs to the protein kinase superfamily.</text>
</comment>
<evidence type="ECO:0000313" key="10">
    <source>
        <dbReference type="Proteomes" id="UP001626550"/>
    </source>
</evidence>
<keyword evidence="10" id="KW-1185">Reference proteome</keyword>
<dbReference type="InterPro" id="IPR000357">
    <property type="entry name" value="HEAT"/>
</dbReference>
<feature type="region of interest" description="Disordered" evidence="7">
    <location>
        <begin position="469"/>
        <end position="499"/>
    </location>
</feature>
<proteinExistence type="inferred from homology"/>
<evidence type="ECO:0000256" key="4">
    <source>
        <dbReference type="ARBA" id="ARBA00042347"/>
    </source>
</evidence>
<evidence type="ECO:0000259" key="8">
    <source>
        <dbReference type="PROSITE" id="PS50011"/>
    </source>
</evidence>
<protein>
    <recommendedName>
        <fullName evidence="3">N-terminal kinase-like protein</fullName>
    </recommendedName>
    <alternativeName>
        <fullName evidence="4">SCY1-like protein 1</fullName>
    </alternativeName>
</protein>
<dbReference type="SUPFAM" id="SSF48371">
    <property type="entry name" value="ARM repeat"/>
    <property type="match status" value="1"/>
</dbReference>
<dbReference type="InterPro" id="IPR016024">
    <property type="entry name" value="ARM-type_fold"/>
</dbReference>
<feature type="repeat" description="HEAT" evidence="6">
    <location>
        <begin position="314"/>
        <end position="352"/>
    </location>
</feature>
<dbReference type="PANTHER" id="PTHR12984:SF3">
    <property type="entry name" value="N-TERMINAL KINASE-LIKE PROTEIN"/>
    <property type="match status" value="1"/>
</dbReference>
<feature type="compositionally biased region" description="Low complexity" evidence="7">
    <location>
        <begin position="580"/>
        <end position="592"/>
    </location>
</feature>
<dbReference type="Gene3D" id="1.10.510.10">
    <property type="entry name" value="Transferase(Phosphotransferase) domain 1"/>
    <property type="match status" value="1"/>
</dbReference>
<keyword evidence="1" id="KW-0677">Repeat</keyword>
<feature type="region of interest" description="Disordered" evidence="7">
    <location>
        <begin position="572"/>
        <end position="592"/>
    </location>
</feature>
<comment type="function">
    <text evidence="5">Regulates COPI-mediated retrograde protein traffic at the interface between the Golgi apparatus and the endoplasmic reticulum. Involved in the maintenance of the Golgi apparatus morphology.</text>
</comment>
<dbReference type="PROSITE" id="PS50077">
    <property type="entry name" value="HEAT_REPEAT"/>
    <property type="match status" value="1"/>
</dbReference>
<dbReference type="InterPro" id="IPR011989">
    <property type="entry name" value="ARM-like"/>
</dbReference>
<evidence type="ECO:0000256" key="2">
    <source>
        <dbReference type="ARBA" id="ARBA00038349"/>
    </source>
</evidence>
<comment type="caution">
    <text evidence="9">The sequence shown here is derived from an EMBL/GenBank/DDBJ whole genome shotgun (WGS) entry which is preliminary data.</text>
</comment>
<dbReference type="Proteomes" id="UP001626550">
    <property type="component" value="Unassembled WGS sequence"/>
</dbReference>
<dbReference type="InterPro" id="IPR051177">
    <property type="entry name" value="CIK-Related_Protein"/>
</dbReference>
<dbReference type="EMBL" id="JBJKFK010001795">
    <property type="protein sequence ID" value="KAL3312220.1"/>
    <property type="molecule type" value="Genomic_DNA"/>
</dbReference>
<dbReference type="InterPro" id="IPR000719">
    <property type="entry name" value="Prot_kinase_dom"/>
</dbReference>
<dbReference type="AlphaFoldDB" id="A0ABD2PYF8"/>
<reference evidence="9 10" key="1">
    <citation type="submission" date="2024-11" db="EMBL/GenBank/DDBJ databases">
        <title>Adaptive evolution of stress response genes in parasites aligns with host niche diversity.</title>
        <authorList>
            <person name="Hahn C."/>
            <person name="Resl P."/>
        </authorList>
    </citation>
    <scope>NUCLEOTIDE SEQUENCE [LARGE SCALE GENOMIC DNA]</scope>
    <source>
        <strain evidence="9">EGGRZ-B1_66</strain>
        <tissue evidence="9">Body</tissue>
    </source>
</reference>
<name>A0ABD2PYF8_9PLAT</name>
<accession>A0ABD2PYF8</accession>
<feature type="region of interest" description="Disordered" evidence="7">
    <location>
        <begin position="528"/>
        <end position="551"/>
    </location>
</feature>
<dbReference type="SUPFAM" id="SSF56112">
    <property type="entry name" value="Protein kinase-like (PK-like)"/>
    <property type="match status" value="1"/>
</dbReference>
<dbReference type="PROSITE" id="PS50011">
    <property type="entry name" value="PROTEIN_KINASE_DOM"/>
    <property type="match status" value="1"/>
</dbReference>
<dbReference type="InterPro" id="IPR011009">
    <property type="entry name" value="Kinase-like_dom_sf"/>
</dbReference>
<sequence>MKKLRHPNILNWLAGSDLSNPKTTPSDYFIITEHVTPLKNYLKLKADSGNFNYLVSWGILQVSRALEFMNNNCQLIHNCVRLDAVVVNKSGEWLLTLLDFVSESSDPCQEEIAESPYSCPDSHNVDSYGLGCLIWEVMNPLPLKRREQLQDELQHIPKIILKDYKRLVSPRPAQRFSVSQFIKSSSRAETGFFSNDYVDTLVFLEEIQIKDKEERIKFMLKLGETIGSFPDDISRHKILPHLINGLQYGAAGIETLVPVLKLIPLLDSKDFENVVLPGLIKLFALPDRMTRVKLLEQLPNFVKHMPDNVIQNQIFPPICQGFHDANPFVREATIKSMIDLSPYLSQKILDETVSRKLALILSKDDQGGLRANALVCLAKLFTQFKPEIQTGFILNAFLRATRDPFPPCRAAAVSALTATQESYSAKDISGKVFPCLAFVMVDPEKEVREHSFKAVKALLARLEHLHEEGLLDPPSRPKEAHSSGSPAQQAKSAENQNTMAAASAGAEMLGQFASLAFSVSSNFISRAMQQNQPPPSPMVNAPAEPKPYPAKPLQATALTENASDDDWGDFEEEKEETPKVIKPVPTIKPNIKAESSDWGDFFEESISKPAKVVKNSSGGMRLGSVVNNRKSQSPEDDDFFKEVPKPVTTTKPSNSQTRKISTSKKLQPKTEETDGWDDW</sequence>
<evidence type="ECO:0000256" key="6">
    <source>
        <dbReference type="PROSITE-ProRule" id="PRU00103"/>
    </source>
</evidence>
<feature type="compositionally biased region" description="Basic and acidic residues" evidence="7">
    <location>
        <begin position="469"/>
        <end position="481"/>
    </location>
</feature>
<feature type="compositionally biased region" description="Polar residues" evidence="7">
    <location>
        <begin position="482"/>
        <end position="499"/>
    </location>
</feature>
<feature type="region of interest" description="Disordered" evidence="7">
    <location>
        <begin position="611"/>
        <end position="679"/>
    </location>
</feature>